<dbReference type="InterPro" id="IPR038550">
    <property type="entry name" value="GPCR_3_9-Cys_sf"/>
</dbReference>
<keyword evidence="8 12" id="KW-0472">Membrane</keyword>
<organism evidence="14 15">
    <name type="scientific">Denticeps clupeoides</name>
    <name type="common">denticle herring</name>
    <dbReference type="NCBI Taxonomy" id="299321"/>
    <lineage>
        <taxon>Eukaryota</taxon>
        <taxon>Metazoa</taxon>
        <taxon>Chordata</taxon>
        <taxon>Craniata</taxon>
        <taxon>Vertebrata</taxon>
        <taxon>Euteleostomi</taxon>
        <taxon>Actinopterygii</taxon>
        <taxon>Neopterygii</taxon>
        <taxon>Teleostei</taxon>
        <taxon>Clupei</taxon>
        <taxon>Clupeiformes</taxon>
        <taxon>Denticipitoidei</taxon>
        <taxon>Denticipitidae</taxon>
        <taxon>Denticeps</taxon>
    </lineage>
</organism>
<dbReference type="AlphaFoldDB" id="A0AAY4DQD5"/>
<evidence type="ECO:0000256" key="10">
    <source>
        <dbReference type="ARBA" id="ARBA00023180"/>
    </source>
</evidence>
<dbReference type="FunFam" id="3.40.50.2300:FF:000016">
    <property type="entry name" value="Taste 1 receptor member 2"/>
    <property type="match status" value="1"/>
</dbReference>
<sequence>MHQLHLLMLLSSSEVMWISQASVLNLLGALWIIGLKAAEPDTGSVSCALRGISSPPAFSKEGHFIIGGVFSFHYYLRIVQHNYTNHPEPLQCTGRMYTRDLRFARAMQFAIEEINNRSDILPNVVLGYQIHDTCSVVPVASKIALQFANGNDPKITLASSCPKVASVTAVIGDSSTTPSIGMTRLLGLFGVPQVSHFATCACLSNKHEYPAFFRTIPSDHFQAAALAQLVKYFGWMWIGIVRSDSDYGNNGVASFLRAAQKEGICVEYSVAFYRTNHRSKLERIAEVIRSSTSKVILAFIALGEMRLLMEELAKKPPPPLQWIGSESWMTDQEILKSGMFAGAVGFAIEHSVIPGFRRFLLDITAAQVSQSPVLREFWESTFDCTMPRTQTEVDLMQVKLCTGTEDLSAVQIPYTDTSQLRITNMVYKAAYAIAHAIHRVVCDNGQNSQVPRCNKTEFVEPHQVLEQLKKVNFTVNGYPVAFDSNGDPVATYELINWQTGEDGTMQFITVGRYDASQPKGQELSLTKKITWLNGQTQIPVSVCSESCPPGTRKAVQKGRPVCCYDCIPCGEGEISNETDSLGCASCPDEFWPNSKRNECLPKPVEFLSWDEVFGIILAVCSIIGAFMVVVVTGIFYRHRSSPIVRANNSELSFLLLFSLTLCFLCSLTFIGRPSEWSCMLRHTAFGITFVLCISCVLGKTLVVLMAFRATLPGSNVMKWFGPLQQRMTVICFTFVQALICTLWLVLSPPFPSKNLSYYKERIILECNLGSAGAFWAVLGYIGLLAVLCFVLAFLARKLPDNFNEAKFITFSMLIFCAVWITFIPAYVSSPGKLTVAVEIFAILASSFGLILCIFVPKCFIIVFRPEQNTKKHVMGKVPSKAL</sequence>
<dbReference type="InterPro" id="IPR000337">
    <property type="entry name" value="GPCR_3"/>
</dbReference>
<evidence type="ECO:0000256" key="4">
    <source>
        <dbReference type="ARBA" id="ARBA00022692"/>
    </source>
</evidence>
<dbReference type="PANTHER" id="PTHR24061:SF528">
    <property type="entry name" value="C-FAMILY ODORANT RECEPTOR OLFCD2-RELATED"/>
    <property type="match status" value="1"/>
</dbReference>
<dbReference type="InterPro" id="IPR017979">
    <property type="entry name" value="GPCR_3_CS"/>
</dbReference>
<feature type="transmembrane region" description="Helical" evidence="12">
    <location>
        <begin position="727"/>
        <end position="746"/>
    </location>
</feature>
<evidence type="ECO:0000256" key="1">
    <source>
        <dbReference type="ARBA" id="ARBA00004651"/>
    </source>
</evidence>
<dbReference type="GeneTree" id="ENSGT00940000163991"/>
<feature type="transmembrane region" description="Helical" evidence="12">
    <location>
        <begin position="807"/>
        <end position="827"/>
    </location>
</feature>
<dbReference type="Ensembl" id="ENSDCDT00010057839.1">
    <property type="protein sequence ID" value="ENSDCDP00010047600.1"/>
    <property type="gene ID" value="ENSDCDG00010028779.1"/>
</dbReference>
<dbReference type="PROSITE" id="PS50259">
    <property type="entry name" value="G_PROTEIN_RECEP_F3_4"/>
    <property type="match status" value="1"/>
</dbReference>
<dbReference type="InterPro" id="IPR004073">
    <property type="entry name" value="GPCR_3_vmron_rcpt_2"/>
</dbReference>
<comment type="similarity">
    <text evidence="2">Belongs to the G-protein coupled receptor 3 family.</text>
</comment>
<dbReference type="Proteomes" id="UP000694580">
    <property type="component" value="Chromosome 19"/>
</dbReference>
<dbReference type="Pfam" id="PF00003">
    <property type="entry name" value="7tm_3"/>
    <property type="match status" value="1"/>
</dbReference>
<evidence type="ECO:0000256" key="5">
    <source>
        <dbReference type="ARBA" id="ARBA00022729"/>
    </source>
</evidence>
<keyword evidence="5" id="KW-0732">Signal</keyword>
<dbReference type="FunFam" id="2.10.50.30:FF:000002">
    <property type="entry name" value="Vomeronasal 2 receptor, h1"/>
    <property type="match status" value="1"/>
</dbReference>
<evidence type="ECO:0000256" key="7">
    <source>
        <dbReference type="ARBA" id="ARBA00023040"/>
    </source>
</evidence>
<dbReference type="SUPFAM" id="SSF53822">
    <property type="entry name" value="Periplasmic binding protein-like I"/>
    <property type="match status" value="1"/>
</dbReference>
<dbReference type="Pfam" id="PF01094">
    <property type="entry name" value="ANF_receptor"/>
    <property type="match status" value="1"/>
</dbReference>
<keyword evidence="9" id="KW-0675">Receptor</keyword>
<evidence type="ECO:0000256" key="6">
    <source>
        <dbReference type="ARBA" id="ARBA00022989"/>
    </source>
</evidence>
<dbReference type="InterPro" id="IPR000068">
    <property type="entry name" value="GPCR_3_Ca_sens_rcpt-rel"/>
</dbReference>
<evidence type="ECO:0000259" key="13">
    <source>
        <dbReference type="PROSITE" id="PS50259"/>
    </source>
</evidence>
<dbReference type="InterPro" id="IPR017978">
    <property type="entry name" value="GPCR_3_C"/>
</dbReference>
<dbReference type="PROSITE" id="PS00981">
    <property type="entry name" value="G_PROTEIN_RECEP_F3_3"/>
    <property type="match status" value="1"/>
</dbReference>
<evidence type="ECO:0000256" key="2">
    <source>
        <dbReference type="ARBA" id="ARBA00007242"/>
    </source>
</evidence>
<evidence type="ECO:0000256" key="3">
    <source>
        <dbReference type="ARBA" id="ARBA00022475"/>
    </source>
</evidence>
<comment type="subcellular location">
    <subcellularLocation>
        <location evidence="1">Cell membrane</location>
        <topology evidence="1">Multi-pass membrane protein</topology>
    </subcellularLocation>
</comment>
<gene>
    <name evidence="14" type="primary">LOC114769366</name>
</gene>
<dbReference type="InterPro" id="IPR011500">
    <property type="entry name" value="GPCR_3_9-Cys_dom"/>
</dbReference>
<dbReference type="InterPro" id="IPR028082">
    <property type="entry name" value="Peripla_BP_I"/>
</dbReference>
<keyword evidence="4 12" id="KW-0812">Transmembrane</keyword>
<reference evidence="14" key="2">
    <citation type="submission" date="2025-08" db="UniProtKB">
        <authorList>
            <consortium name="Ensembl"/>
        </authorList>
    </citation>
    <scope>IDENTIFICATION</scope>
</reference>
<dbReference type="GO" id="GO:0005886">
    <property type="term" value="C:plasma membrane"/>
    <property type="evidence" value="ECO:0007669"/>
    <property type="project" value="UniProtKB-SubCell"/>
</dbReference>
<feature type="transmembrane region" description="Helical" evidence="12">
    <location>
        <begin position="612"/>
        <end position="636"/>
    </location>
</feature>
<dbReference type="PRINTS" id="PR01535">
    <property type="entry name" value="VOMERONASL2R"/>
</dbReference>
<dbReference type="Pfam" id="PF07562">
    <property type="entry name" value="NCD3G"/>
    <property type="match status" value="1"/>
</dbReference>
<reference evidence="14 15" key="1">
    <citation type="submission" date="2020-06" db="EMBL/GenBank/DDBJ databases">
        <authorList>
            <consortium name="Wellcome Sanger Institute Data Sharing"/>
        </authorList>
    </citation>
    <scope>NUCLEOTIDE SEQUENCE [LARGE SCALE GENOMIC DNA]</scope>
</reference>
<feature type="transmembrane region" description="Helical" evidence="12">
    <location>
        <begin position="683"/>
        <end position="707"/>
    </location>
</feature>
<feature type="transmembrane region" description="Helical" evidence="12">
    <location>
        <begin position="651"/>
        <end position="671"/>
    </location>
</feature>
<keyword evidence="10" id="KW-0325">Glycoprotein</keyword>
<keyword evidence="6 12" id="KW-1133">Transmembrane helix</keyword>
<evidence type="ECO:0000256" key="12">
    <source>
        <dbReference type="SAM" id="Phobius"/>
    </source>
</evidence>
<evidence type="ECO:0000256" key="11">
    <source>
        <dbReference type="ARBA" id="ARBA00023224"/>
    </source>
</evidence>
<dbReference type="PRINTS" id="PR00248">
    <property type="entry name" value="GPCRMGR"/>
</dbReference>
<keyword evidence="3" id="KW-1003">Cell membrane</keyword>
<evidence type="ECO:0000256" key="8">
    <source>
        <dbReference type="ARBA" id="ARBA00023136"/>
    </source>
</evidence>
<reference evidence="14" key="3">
    <citation type="submission" date="2025-09" db="UniProtKB">
        <authorList>
            <consortium name="Ensembl"/>
        </authorList>
    </citation>
    <scope>IDENTIFICATION</scope>
</reference>
<evidence type="ECO:0000313" key="15">
    <source>
        <dbReference type="Proteomes" id="UP000694580"/>
    </source>
</evidence>
<dbReference type="InterPro" id="IPR001828">
    <property type="entry name" value="ANF_lig-bd_rcpt"/>
</dbReference>
<feature type="domain" description="G-protein coupled receptors family 3 profile" evidence="13">
    <location>
        <begin position="613"/>
        <end position="877"/>
    </location>
</feature>
<feature type="transmembrane region" description="Helical" evidence="12">
    <location>
        <begin position="839"/>
        <end position="863"/>
    </location>
</feature>
<dbReference type="CDD" id="cd15283">
    <property type="entry name" value="7tmC_V2R_pheromone"/>
    <property type="match status" value="1"/>
</dbReference>
<keyword evidence="11" id="KW-0807">Transducer</keyword>
<dbReference type="Gene3D" id="3.40.50.2300">
    <property type="match status" value="2"/>
</dbReference>
<feature type="transmembrane region" description="Helical" evidence="12">
    <location>
        <begin position="773"/>
        <end position="795"/>
    </location>
</feature>
<dbReference type="Gene3D" id="2.10.50.30">
    <property type="entry name" value="GPCR, family 3, nine cysteines domain"/>
    <property type="match status" value="1"/>
</dbReference>
<protein>
    <recommendedName>
        <fullName evidence="13">G-protein coupled receptors family 3 profile domain-containing protein</fullName>
    </recommendedName>
</protein>
<keyword evidence="15" id="KW-1185">Reference proteome</keyword>
<keyword evidence="7" id="KW-0297">G-protein coupled receptor</keyword>
<name>A0AAY4DQD5_9TELE</name>
<proteinExistence type="inferred from homology"/>
<dbReference type="GO" id="GO:0004930">
    <property type="term" value="F:G protein-coupled receptor activity"/>
    <property type="evidence" value="ECO:0007669"/>
    <property type="project" value="UniProtKB-KW"/>
</dbReference>
<evidence type="ECO:0000256" key="9">
    <source>
        <dbReference type="ARBA" id="ARBA00023170"/>
    </source>
</evidence>
<dbReference type="PANTHER" id="PTHR24061">
    <property type="entry name" value="CALCIUM-SENSING RECEPTOR-RELATED"/>
    <property type="match status" value="1"/>
</dbReference>
<evidence type="ECO:0000313" key="14">
    <source>
        <dbReference type="Ensembl" id="ENSDCDP00010047600.1"/>
    </source>
</evidence>
<accession>A0AAY4DQD5</accession>